<keyword evidence="2" id="KW-1185">Reference proteome</keyword>
<dbReference type="Proteomes" id="UP001424741">
    <property type="component" value="Unassembled WGS sequence"/>
</dbReference>
<sequence length="34" mass="3956">MKQGFMADSRITFCITQSYQIFTVQELDWEAPGL</sequence>
<name>A0ABP9V2Q3_9BACT</name>
<evidence type="ECO:0000313" key="2">
    <source>
        <dbReference type="Proteomes" id="UP001424741"/>
    </source>
</evidence>
<protein>
    <submittedName>
        <fullName evidence="1">Uncharacterized protein</fullName>
    </submittedName>
</protein>
<gene>
    <name evidence="1" type="ORF">Rhal01_03135</name>
</gene>
<evidence type="ECO:0000313" key="1">
    <source>
        <dbReference type="EMBL" id="GAA5496947.1"/>
    </source>
</evidence>
<reference evidence="1 2" key="1">
    <citation type="submission" date="2024-02" db="EMBL/GenBank/DDBJ databases">
        <title>Rubritalea halochordaticola NBRC 107102.</title>
        <authorList>
            <person name="Ichikawa N."/>
            <person name="Katano-Makiyama Y."/>
            <person name="Hidaka K."/>
        </authorList>
    </citation>
    <scope>NUCLEOTIDE SEQUENCE [LARGE SCALE GENOMIC DNA]</scope>
    <source>
        <strain evidence="1 2">NBRC 107102</strain>
    </source>
</reference>
<dbReference type="EMBL" id="BAABRL010000011">
    <property type="protein sequence ID" value="GAA5496947.1"/>
    <property type="molecule type" value="Genomic_DNA"/>
</dbReference>
<accession>A0ABP9V2Q3</accession>
<proteinExistence type="predicted"/>
<comment type="caution">
    <text evidence="1">The sequence shown here is derived from an EMBL/GenBank/DDBJ whole genome shotgun (WGS) entry which is preliminary data.</text>
</comment>
<organism evidence="1 2">
    <name type="scientific">Rubritalea halochordaticola</name>
    <dbReference type="NCBI Taxonomy" id="714537"/>
    <lineage>
        <taxon>Bacteria</taxon>
        <taxon>Pseudomonadati</taxon>
        <taxon>Verrucomicrobiota</taxon>
        <taxon>Verrucomicrobiia</taxon>
        <taxon>Verrucomicrobiales</taxon>
        <taxon>Rubritaleaceae</taxon>
        <taxon>Rubritalea</taxon>
    </lineage>
</organism>